<keyword evidence="2" id="KW-1003">Cell membrane</keyword>
<dbReference type="eggNOG" id="COG2244">
    <property type="taxonomic scope" value="Bacteria"/>
</dbReference>
<dbReference type="Pfam" id="PF01554">
    <property type="entry name" value="MatE"/>
    <property type="match status" value="1"/>
</dbReference>
<reference evidence="7 8" key="1">
    <citation type="submission" date="2009-01" db="EMBL/GenBank/DDBJ databases">
        <authorList>
            <person name="Fulton L."/>
            <person name="Clifton S."/>
            <person name="Fulton B."/>
            <person name="Xu J."/>
            <person name="Minx P."/>
            <person name="Pepin K.H."/>
            <person name="Johnson M."/>
            <person name="Bhonagiri V."/>
            <person name="Nash W.E."/>
            <person name="Mardis E.R."/>
            <person name="Wilson R.K."/>
        </authorList>
    </citation>
    <scope>NUCLEOTIDE SEQUENCE [LARGE SCALE GENOMIC DNA]</scope>
    <source>
        <strain evidence="8">DSM 10507 / JCM 14656 / S5a33</strain>
    </source>
</reference>
<comment type="subcellular location">
    <subcellularLocation>
        <location evidence="1">Cell membrane</location>
        <topology evidence="1">Multi-pass membrane protein</topology>
    </subcellularLocation>
</comment>
<dbReference type="InterPro" id="IPR002528">
    <property type="entry name" value="MATE_fam"/>
</dbReference>
<dbReference type="PANTHER" id="PTHR30250:SF21">
    <property type="entry name" value="LIPID II FLIPPASE MURJ"/>
    <property type="match status" value="1"/>
</dbReference>
<dbReference type="RefSeq" id="WP_005946174.1">
    <property type="nucleotide sequence ID" value="NZ_CP136423.1"/>
</dbReference>
<dbReference type="HOGENOM" id="CLU_022017_2_1_9"/>
<dbReference type="PANTHER" id="PTHR30250">
    <property type="entry name" value="PST FAMILY PREDICTED COLANIC ACID TRANSPORTER"/>
    <property type="match status" value="1"/>
</dbReference>
<dbReference type="GO" id="GO:0015297">
    <property type="term" value="F:antiporter activity"/>
    <property type="evidence" value="ECO:0007669"/>
    <property type="project" value="InterPro"/>
</dbReference>
<protein>
    <submittedName>
        <fullName evidence="7">Uncharacterized protein</fullName>
    </submittedName>
</protein>
<evidence type="ECO:0000313" key="7">
    <source>
        <dbReference type="EMBL" id="EEG50326.1"/>
    </source>
</evidence>
<dbReference type="AlphaFoldDB" id="C0CIS3"/>
<feature type="transmembrane region" description="Helical" evidence="6">
    <location>
        <begin position="195"/>
        <end position="217"/>
    </location>
</feature>
<keyword evidence="5 6" id="KW-0472">Membrane</keyword>
<evidence type="ECO:0000313" key="8">
    <source>
        <dbReference type="Proteomes" id="UP000003100"/>
    </source>
</evidence>
<name>C0CIS3_BLAHS</name>
<organism evidence="7 8">
    <name type="scientific">Blautia hydrogenotrophica (strain DSM 10507 / JCM 14656 / S5a33)</name>
    <name type="common">Ruminococcus hydrogenotrophicus</name>
    <dbReference type="NCBI Taxonomy" id="476272"/>
    <lineage>
        <taxon>Bacteria</taxon>
        <taxon>Bacillati</taxon>
        <taxon>Bacillota</taxon>
        <taxon>Clostridia</taxon>
        <taxon>Lachnospirales</taxon>
        <taxon>Lachnospiraceae</taxon>
        <taxon>Blautia</taxon>
    </lineage>
</organism>
<feature type="transmembrane region" description="Helical" evidence="6">
    <location>
        <begin position="463"/>
        <end position="483"/>
    </location>
</feature>
<keyword evidence="4 6" id="KW-1133">Transmembrane helix</keyword>
<dbReference type="GO" id="GO:0005886">
    <property type="term" value="C:plasma membrane"/>
    <property type="evidence" value="ECO:0007669"/>
    <property type="project" value="UniProtKB-SubCell"/>
</dbReference>
<dbReference type="GO" id="GO:0042910">
    <property type="term" value="F:xenobiotic transmembrane transporter activity"/>
    <property type="evidence" value="ECO:0007669"/>
    <property type="project" value="InterPro"/>
</dbReference>
<feature type="transmembrane region" description="Helical" evidence="6">
    <location>
        <begin position="291"/>
        <end position="312"/>
    </location>
</feature>
<dbReference type="PATRIC" id="fig|476272.21.peg.3742"/>
<feature type="transmembrane region" description="Helical" evidence="6">
    <location>
        <begin position="401"/>
        <end position="420"/>
    </location>
</feature>
<dbReference type="InterPro" id="IPR024923">
    <property type="entry name" value="PG_synth_SpoVB"/>
</dbReference>
<feature type="transmembrane region" description="Helical" evidence="6">
    <location>
        <begin position="426"/>
        <end position="443"/>
    </location>
</feature>
<evidence type="ECO:0000256" key="1">
    <source>
        <dbReference type="ARBA" id="ARBA00004651"/>
    </source>
</evidence>
<keyword evidence="8" id="KW-1185">Reference proteome</keyword>
<dbReference type="GeneID" id="86821927"/>
<feature type="transmembrane region" description="Helical" evidence="6">
    <location>
        <begin position="126"/>
        <end position="144"/>
    </location>
</feature>
<accession>C0CIS3</accession>
<dbReference type="Proteomes" id="UP000003100">
    <property type="component" value="Unassembled WGS sequence"/>
</dbReference>
<gene>
    <name evidence="7" type="ORF">RUMHYD_00740</name>
</gene>
<feature type="transmembrane region" description="Helical" evidence="6">
    <location>
        <begin position="91"/>
        <end position="114"/>
    </location>
</feature>
<evidence type="ECO:0000256" key="5">
    <source>
        <dbReference type="ARBA" id="ARBA00023136"/>
    </source>
</evidence>
<keyword evidence="3 6" id="KW-0812">Transmembrane</keyword>
<evidence type="ECO:0000256" key="4">
    <source>
        <dbReference type="ARBA" id="ARBA00022989"/>
    </source>
</evidence>
<evidence type="ECO:0000256" key="6">
    <source>
        <dbReference type="SAM" id="Phobius"/>
    </source>
</evidence>
<comment type="caution">
    <text evidence="7">The sequence shown here is derived from an EMBL/GenBank/DDBJ whole genome shotgun (WGS) entry which is preliminary data.</text>
</comment>
<evidence type="ECO:0000256" key="3">
    <source>
        <dbReference type="ARBA" id="ARBA00022692"/>
    </source>
</evidence>
<dbReference type="EMBL" id="ACBZ01000027">
    <property type="protein sequence ID" value="EEG50326.1"/>
    <property type="molecule type" value="Genomic_DNA"/>
</dbReference>
<sequence>MSKKDNTLVKNASFLMVAALVSKIIGLIYKRPLSSMLGNEGFACFQFAQNIYFILLMIASFSIPQAVSKIMAERIAFGRYRDAQRVFRGALIYAVIMGGAVSLFCLFGASILIPSNMANARLALRVLSPTIFFSGILGVFRGYFQAYRNMMPTSLSQILEQIANASVALLMVHFMQVSFSAASDSTQQRWGAAGATMGTGAGVLAALMLMVVIYGINRKGIRRRVSKDRVSSDESYGSVLRIIVLIASPIILSAFIYNVNGYINSYMYSAIMEYKGVAEDVVKSLYSQNSYFMTIINIPLTLASTAPTSMIPEVSAHYAYGDIKSANAKTDQAAWISMLISIPAAVGLAVLSGPITRLLFPVSTPVAANILIIGAVTIVLNGCSNISNGVLQGIGKPKIPMINAAVSLVVDVIVMAVLLFLTDLGVYTIVCAMIVYAVVMCVLNDRAMKKYMGYRNPWRKAYLPPLLASVPMGLVAGGVYYGLYLLVPISVLCLVLAIGLGGLTYFVCYLKLGRPSAEELGALPGGGLMIRLGRKLGML</sequence>
<feature type="transmembrane region" description="Helical" evidence="6">
    <location>
        <begin position="49"/>
        <end position="70"/>
    </location>
</feature>
<feature type="transmembrane region" description="Helical" evidence="6">
    <location>
        <begin position="489"/>
        <end position="510"/>
    </location>
</feature>
<dbReference type="PIRSF" id="PIRSF038958">
    <property type="entry name" value="PG_synth_SpoVB"/>
    <property type="match status" value="1"/>
</dbReference>
<dbReference type="CDD" id="cd13124">
    <property type="entry name" value="MATE_SpoVB_like"/>
    <property type="match status" value="1"/>
</dbReference>
<evidence type="ECO:0000256" key="2">
    <source>
        <dbReference type="ARBA" id="ARBA00022475"/>
    </source>
</evidence>
<feature type="transmembrane region" description="Helical" evidence="6">
    <location>
        <begin position="238"/>
        <end position="257"/>
    </location>
</feature>
<dbReference type="Pfam" id="PF01943">
    <property type="entry name" value="Polysacc_synt"/>
    <property type="match status" value="1"/>
</dbReference>
<dbReference type="InterPro" id="IPR002797">
    <property type="entry name" value="Polysacc_synth"/>
</dbReference>
<feature type="transmembrane region" description="Helical" evidence="6">
    <location>
        <begin position="12"/>
        <end position="29"/>
    </location>
</feature>
<feature type="transmembrane region" description="Helical" evidence="6">
    <location>
        <begin position="358"/>
        <end position="380"/>
    </location>
</feature>
<reference evidence="7 8" key="2">
    <citation type="submission" date="2009-02" db="EMBL/GenBank/DDBJ databases">
        <title>Draft genome sequence of Blautia hydrogenotrophica DSM 10507 (Ruminococcus hydrogenotrophicus DSM 10507).</title>
        <authorList>
            <person name="Sudarsanam P."/>
            <person name="Ley R."/>
            <person name="Guruge J."/>
            <person name="Turnbaugh P.J."/>
            <person name="Mahowald M."/>
            <person name="Liep D."/>
            <person name="Gordon J."/>
        </authorList>
    </citation>
    <scope>NUCLEOTIDE SEQUENCE [LARGE SCALE GENOMIC DNA]</scope>
    <source>
        <strain evidence="8">DSM 10507 / JCM 14656 / S5a33</strain>
    </source>
</reference>
<feature type="transmembrane region" description="Helical" evidence="6">
    <location>
        <begin position="165"/>
        <end position="183"/>
    </location>
</feature>
<feature type="transmembrane region" description="Helical" evidence="6">
    <location>
        <begin position="333"/>
        <end position="352"/>
    </location>
</feature>
<dbReference type="InterPro" id="IPR050833">
    <property type="entry name" value="Poly_Biosynth_Transport"/>
</dbReference>
<proteinExistence type="predicted"/>